<proteinExistence type="predicted"/>
<keyword evidence="4" id="KW-1185">Reference proteome</keyword>
<evidence type="ECO:0000313" key="4">
    <source>
        <dbReference type="Proteomes" id="UP000699462"/>
    </source>
</evidence>
<dbReference type="OrthoDB" id="10318992at2759"/>
<protein>
    <submittedName>
        <fullName evidence="3">Uncharacterized protein</fullName>
    </submittedName>
</protein>
<organism evidence="3 4">
    <name type="scientific">Paragonimus westermani</name>
    <dbReference type="NCBI Taxonomy" id="34504"/>
    <lineage>
        <taxon>Eukaryota</taxon>
        <taxon>Metazoa</taxon>
        <taxon>Spiralia</taxon>
        <taxon>Lophotrochozoa</taxon>
        <taxon>Platyhelminthes</taxon>
        <taxon>Trematoda</taxon>
        <taxon>Digenea</taxon>
        <taxon>Plagiorchiida</taxon>
        <taxon>Troglotremata</taxon>
        <taxon>Troglotrematidae</taxon>
        <taxon>Paragonimus</taxon>
    </lineage>
</organism>
<evidence type="ECO:0000256" key="1">
    <source>
        <dbReference type="SAM" id="Coils"/>
    </source>
</evidence>
<feature type="coiled-coil region" evidence="1">
    <location>
        <begin position="234"/>
        <end position="300"/>
    </location>
</feature>
<feature type="compositionally biased region" description="Polar residues" evidence="2">
    <location>
        <begin position="402"/>
        <end position="413"/>
    </location>
</feature>
<reference evidence="3 4" key="1">
    <citation type="submission" date="2019-07" db="EMBL/GenBank/DDBJ databases">
        <title>Annotation for the trematode Paragonimus westermani.</title>
        <authorList>
            <person name="Choi Y.-J."/>
        </authorList>
    </citation>
    <scope>NUCLEOTIDE SEQUENCE [LARGE SCALE GENOMIC DNA]</scope>
    <source>
        <strain evidence="3">180907_Pwestermani</strain>
    </source>
</reference>
<gene>
    <name evidence="3" type="ORF">P879_07737</name>
</gene>
<name>A0A8T0DG03_9TREM</name>
<dbReference type="EMBL" id="JTDF01005949">
    <property type="protein sequence ID" value="KAF8565864.1"/>
    <property type="molecule type" value="Genomic_DNA"/>
</dbReference>
<keyword evidence="1" id="KW-0175">Coiled coil</keyword>
<evidence type="ECO:0000313" key="3">
    <source>
        <dbReference type="EMBL" id="KAF8565864.1"/>
    </source>
</evidence>
<sequence>MLPFFFRSISCAATLTLVFLFCPIFLKPLFLCSLFLHTYFFAPSTKREGHRLGSTVASIFRSGNRDKPVSTDSIGSSTTKAVVMRPPTSNLNVTGSTNVLRHSSSSRPSLTVLMGSGGNDAFSIDGSGNGSCSSLASQPSMEVLSLLRDLNVIGEEFFSMVFQLRTRNDELEARVLYLETEKDKLQEVHTLAKQHGLFKSTCSRCGGDGGVPDGLDASPGSDAGLFALTVKQGTEKLRQDVENFQRKSEEWEKEYKRQRDSLEREHTKLAKEWARYEDARAELERRQRQYEENCKTLQQQVDLHASRGVKFTGITMPEIQLPDVTTGSSSGNCRRGSSNSMRELAYSDLYAIGNNKPGSLPVHSHSASDDLSNRWAQPSRFAKDLHTTDSPSQLFVKDNETTPRNSLIPSPSVRNDELPMHLRGSLLNQASSS</sequence>
<comment type="caution">
    <text evidence="3">The sequence shown here is derived from an EMBL/GenBank/DDBJ whole genome shotgun (WGS) entry which is preliminary data.</text>
</comment>
<dbReference type="Proteomes" id="UP000699462">
    <property type="component" value="Unassembled WGS sequence"/>
</dbReference>
<dbReference type="AlphaFoldDB" id="A0A8T0DG03"/>
<evidence type="ECO:0000256" key="2">
    <source>
        <dbReference type="SAM" id="MobiDB-lite"/>
    </source>
</evidence>
<feature type="region of interest" description="Disordered" evidence="2">
    <location>
        <begin position="384"/>
        <end position="419"/>
    </location>
</feature>
<accession>A0A8T0DG03</accession>